<dbReference type="PANTHER" id="PTHR10516">
    <property type="entry name" value="PEPTIDYL-PROLYL CIS-TRANS ISOMERASE"/>
    <property type="match status" value="1"/>
</dbReference>
<evidence type="ECO:0000256" key="2">
    <source>
        <dbReference type="ARBA" id="ARBA00013194"/>
    </source>
</evidence>
<name>A0A7S3S5V6_9SPIT</name>
<feature type="region of interest" description="Disordered" evidence="6">
    <location>
        <begin position="1"/>
        <end position="21"/>
    </location>
</feature>
<feature type="domain" description="PPIase FKBP-type" evidence="7">
    <location>
        <begin position="19"/>
        <end position="106"/>
    </location>
</feature>
<dbReference type="SUPFAM" id="SSF54534">
    <property type="entry name" value="FKBP-like"/>
    <property type="match status" value="1"/>
</dbReference>
<keyword evidence="4 5" id="KW-0413">Isomerase</keyword>
<proteinExistence type="predicted"/>
<sequence length="106" mass="11348">MSFTVQKLNEGTGPTVPPGTKVKVHYTGKLTNGTVFDSSHNRGQPLEFNVGAGMVIRGWDEGITQLQKGQKAILTCPPDYAYGARGIPGVIPADATLIFEVEVVDF</sequence>
<evidence type="ECO:0000256" key="6">
    <source>
        <dbReference type="SAM" id="MobiDB-lite"/>
    </source>
</evidence>
<dbReference type="PANTHER" id="PTHR10516:SF443">
    <property type="entry name" value="FK506-BINDING PROTEIN 59-RELATED"/>
    <property type="match status" value="1"/>
</dbReference>
<evidence type="ECO:0000256" key="4">
    <source>
        <dbReference type="ARBA" id="ARBA00023235"/>
    </source>
</evidence>
<evidence type="ECO:0000313" key="8">
    <source>
        <dbReference type="EMBL" id="CAE0545104.1"/>
    </source>
</evidence>
<evidence type="ECO:0000256" key="5">
    <source>
        <dbReference type="PROSITE-ProRule" id="PRU00277"/>
    </source>
</evidence>
<dbReference type="Pfam" id="PF00254">
    <property type="entry name" value="FKBP_C"/>
    <property type="match status" value="1"/>
</dbReference>
<dbReference type="InterPro" id="IPR050689">
    <property type="entry name" value="FKBP-type_PPIase"/>
</dbReference>
<accession>A0A7S3S5V6</accession>
<reference evidence="8" key="1">
    <citation type="submission" date="2021-01" db="EMBL/GenBank/DDBJ databases">
        <authorList>
            <person name="Corre E."/>
            <person name="Pelletier E."/>
            <person name="Niang G."/>
            <person name="Scheremetjew M."/>
            <person name="Finn R."/>
            <person name="Kale V."/>
            <person name="Holt S."/>
            <person name="Cochrane G."/>
            <person name="Meng A."/>
            <person name="Brown T."/>
            <person name="Cohen L."/>
        </authorList>
    </citation>
    <scope>NUCLEOTIDE SEQUENCE</scope>
    <source>
        <strain evidence="8">SPMC142</strain>
    </source>
</reference>
<gene>
    <name evidence="8" type="ORF">SACU0126_LOCUS10685</name>
</gene>
<dbReference type="AlphaFoldDB" id="A0A7S3S5V6"/>
<dbReference type="EC" id="5.2.1.8" evidence="2 5"/>
<evidence type="ECO:0000256" key="1">
    <source>
        <dbReference type="ARBA" id="ARBA00000971"/>
    </source>
</evidence>
<dbReference type="EMBL" id="HBIQ01032584">
    <property type="protein sequence ID" value="CAE0545104.1"/>
    <property type="molecule type" value="Transcribed_RNA"/>
</dbReference>
<protein>
    <recommendedName>
        <fullName evidence="2 5">peptidylprolyl isomerase</fullName>
        <ecNumber evidence="2 5">5.2.1.8</ecNumber>
    </recommendedName>
</protein>
<dbReference type="Gene3D" id="3.10.50.40">
    <property type="match status" value="1"/>
</dbReference>
<dbReference type="InterPro" id="IPR046357">
    <property type="entry name" value="PPIase_dom_sf"/>
</dbReference>
<dbReference type="GO" id="GO:0003755">
    <property type="term" value="F:peptidyl-prolyl cis-trans isomerase activity"/>
    <property type="evidence" value="ECO:0007669"/>
    <property type="project" value="UniProtKB-KW"/>
</dbReference>
<keyword evidence="3 5" id="KW-0697">Rotamase</keyword>
<evidence type="ECO:0000256" key="3">
    <source>
        <dbReference type="ARBA" id="ARBA00023110"/>
    </source>
</evidence>
<comment type="catalytic activity">
    <reaction evidence="1 5">
        <text>[protein]-peptidylproline (omega=180) = [protein]-peptidylproline (omega=0)</text>
        <dbReference type="Rhea" id="RHEA:16237"/>
        <dbReference type="Rhea" id="RHEA-COMP:10747"/>
        <dbReference type="Rhea" id="RHEA-COMP:10748"/>
        <dbReference type="ChEBI" id="CHEBI:83833"/>
        <dbReference type="ChEBI" id="CHEBI:83834"/>
        <dbReference type="EC" id="5.2.1.8"/>
    </reaction>
</comment>
<dbReference type="FunFam" id="3.10.50.40:FF:000025">
    <property type="entry name" value="Peptidylprolyl isomerase"/>
    <property type="match status" value="1"/>
</dbReference>
<dbReference type="PROSITE" id="PS50059">
    <property type="entry name" value="FKBP_PPIASE"/>
    <property type="match status" value="1"/>
</dbReference>
<organism evidence="8">
    <name type="scientific">Strombidinopsis acuminata</name>
    <dbReference type="NCBI Taxonomy" id="141414"/>
    <lineage>
        <taxon>Eukaryota</taxon>
        <taxon>Sar</taxon>
        <taxon>Alveolata</taxon>
        <taxon>Ciliophora</taxon>
        <taxon>Intramacronucleata</taxon>
        <taxon>Spirotrichea</taxon>
        <taxon>Choreotrichia</taxon>
        <taxon>Choreotrichida</taxon>
        <taxon>Strombidinopsidae</taxon>
        <taxon>Strombidinopsis</taxon>
    </lineage>
</organism>
<dbReference type="InterPro" id="IPR001179">
    <property type="entry name" value="PPIase_FKBP_dom"/>
</dbReference>
<evidence type="ECO:0000259" key="7">
    <source>
        <dbReference type="PROSITE" id="PS50059"/>
    </source>
</evidence>